<name>A0A9J5YDK4_SOLCO</name>
<proteinExistence type="predicted"/>
<evidence type="ECO:0000313" key="1">
    <source>
        <dbReference type="EMBL" id="KAG5598298.1"/>
    </source>
</evidence>
<accession>A0A9J5YDK4</accession>
<comment type="caution">
    <text evidence="1">The sequence shown here is derived from an EMBL/GenBank/DDBJ whole genome shotgun (WGS) entry which is preliminary data.</text>
</comment>
<sequence>MAVNFEYHHSSLDASLTTRHIILPRDINNNNNTITNYIAFPLVIQFRVQTIEQYRSRDSRPHHEEIHTKSLCLNLHPSIYLSFYDDTFYKVVVTLIVDLMIEDESFILQSINRMEVDEDIVKDDCVICLEELGMKREFLFTYFSWRLHHNMVRNWSFLPYLLTKSIAMDYQ</sequence>
<protein>
    <submittedName>
        <fullName evidence="1">Uncharacterized protein</fullName>
    </submittedName>
</protein>
<dbReference type="AlphaFoldDB" id="A0A9J5YDK4"/>
<organism evidence="1 2">
    <name type="scientific">Solanum commersonii</name>
    <name type="common">Commerson's wild potato</name>
    <name type="synonym">Commerson's nightshade</name>
    <dbReference type="NCBI Taxonomy" id="4109"/>
    <lineage>
        <taxon>Eukaryota</taxon>
        <taxon>Viridiplantae</taxon>
        <taxon>Streptophyta</taxon>
        <taxon>Embryophyta</taxon>
        <taxon>Tracheophyta</taxon>
        <taxon>Spermatophyta</taxon>
        <taxon>Magnoliopsida</taxon>
        <taxon>eudicotyledons</taxon>
        <taxon>Gunneridae</taxon>
        <taxon>Pentapetalae</taxon>
        <taxon>asterids</taxon>
        <taxon>lamiids</taxon>
        <taxon>Solanales</taxon>
        <taxon>Solanaceae</taxon>
        <taxon>Solanoideae</taxon>
        <taxon>Solaneae</taxon>
        <taxon>Solanum</taxon>
    </lineage>
</organism>
<reference evidence="1 2" key="1">
    <citation type="submission" date="2020-09" db="EMBL/GenBank/DDBJ databases">
        <title>De no assembly of potato wild relative species, Solanum commersonii.</title>
        <authorList>
            <person name="Cho K."/>
        </authorList>
    </citation>
    <scope>NUCLEOTIDE SEQUENCE [LARGE SCALE GENOMIC DNA]</scope>
    <source>
        <strain evidence="1">LZ3.2</strain>
        <tissue evidence="1">Leaf</tissue>
    </source>
</reference>
<keyword evidence="2" id="KW-1185">Reference proteome</keyword>
<dbReference type="Proteomes" id="UP000824120">
    <property type="component" value="Chromosome 6"/>
</dbReference>
<gene>
    <name evidence="1" type="ORF">H5410_029668</name>
</gene>
<evidence type="ECO:0000313" key="2">
    <source>
        <dbReference type="Proteomes" id="UP000824120"/>
    </source>
</evidence>
<dbReference type="EMBL" id="JACXVP010000006">
    <property type="protein sequence ID" value="KAG5598298.1"/>
    <property type="molecule type" value="Genomic_DNA"/>
</dbReference>